<sequence length="107" mass="11956">MPETAGQRLLAEFFKPEDPYSFTFQVEQAAHVADHLEKLTALLRGDRDSWLEVKIGVKTVEVHVTDVLRQHRATVAQMEKSLAALRRQRAVLDAGGGAEDDVLDDDD</sequence>
<organism evidence="1">
    <name type="scientific">uncultured Mycobacterium sp</name>
    <dbReference type="NCBI Taxonomy" id="171292"/>
    <lineage>
        <taxon>Bacteria</taxon>
        <taxon>Bacillati</taxon>
        <taxon>Actinomycetota</taxon>
        <taxon>Actinomycetes</taxon>
        <taxon>Mycobacteriales</taxon>
        <taxon>Mycobacteriaceae</taxon>
        <taxon>Mycobacterium</taxon>
        <taxon>environmental samples</taxon>
    </lineage>
</organism>
<dbReference type="EMBL" id="FLQS01000010">
    <property type="protein sequence ID" value="SBS73797.1"/>
    <property type="molecule type" value="Genomic_DNA"/>
</dbReference>
<evidence type="ECO:0000313" key="1">
    <source>
        <dbReference type="EMBL" id="SBS73797.1"/>
    </source>
</evidence>
<name>A0A1Y5P569_9MYCO</name>
<dbReference type="AlphaFoldDB" id="A0A1Y5P569"/>
<reference evidence="1" key="1">
    <citation type="submission" date="2016-03" db="EMBL/GenBank/DDBJ databases">
        <authorList>
            <person name="Ploux O."/>
        </authorList>
    </citation>
    <scope>NUCLEOTIDE SEQUENCE</scope>
    <source>
        <strain evidence="1">UC10</strain>
    </source>
</reference>
<accession>A0A1Y5P569</accession>
<proteinExistence type="predicted"/>
<protein>
    <submittedName>
        <fullName evidence="1">Uncharacterized protein</fullName>
    </submittedName>
</protein>
<gene>
    <name evidence="1" type="ORF">MHPYR_180066</name>
</gene>